<dbReference type="AlphaFoldDB" id="A0A158E7H9"/>
<gene>
    <name evidence="1" type="ORF">AWB80_08448</name>
</gene>
<dbReference type="Proteomes" id="UP000054911">
    <property type="component" value="Unassembled WGS sequence"/>
</dbReference>
<dbReference type="EMBL" id="FCOE02000094">
    <property type="protein sequence ID" value="SAL02822.1"/>
    <property type="molecule type" value="Genomic_DNA"/>
</dbReference>
<organism evidence="1 2">
    <name type="scientific">Caballeronia pedi</name>
    <dbReference type="NCBI Taxonomy" id="1777141"/>
    <lineage>
        <taxon>Bacteria</taxon>
        <taxon>Pseudomonadati</taxon>
        <taxon>Pseudomonadota</taxon>
        <taxon>Betaproteobacteria</taxon>
        <taxon>Burkholderiales</taxon>
        <taxon>Burkholderiaceae</taxon>
        <taxon>Caballeronia</taxon>
    </lineage>
</organism>
<protein>
    <submittedName>
        <fullName evidence="1">Uncharacterized protein</fullName>
    </submittedName>
</protein>
<evidence type="ECO:0000313" key="1">
    <source>
        <dbReference type="EMBL" id="SAL02822.1"/>
    </source>
</evidence>
<evidence type="ECO:0000313" key="2">
    <source>
        <dbReference type="Proteomes" id="UP000054911"/>
    </source>
</evidence>
<keyword evidence="2" id="KW-1185">Reference proteome</keyword>
<dbReference type="OrthoDB" id="9133778at2"/>
<dbReference type="RefSeq" id="WP_061180577.1">
    <property type="nucleotide sequence ID" value="NZ_FCOE02000094.1"/>
</dbReference>
<comment type="caution">
    <text evidence="1">The sequence shown here is derived from an EMBL/GenBank/DDBJ whole genome shotgun (WGS) entry which is preliminary data.</text>
</comment>
<reference evidence="1" key="1">
    <citation type="submission" date="2016-01" db="EMBL/GenBank/DDBJ databases">
        <authorList>
            <person name="Peeters C."/>
        </authorList>
    </citation>
    <scope>NUCLEOTIDE SEQUENCE [LARGE SCALE GENOMIC DNA]</scope>
    <source>
        <strain evidence="1">LMG 29323</strain>
    </source>
</reference>
<sequence length="104" mass="12057">MLELSGNAELVVVDIETQKEEHLNLTVKDFHQEKRSMLDDDVMREDEDGEFIADVSVLGYDFRLVATPPNYLEIEDEPDELQVEIIENNIEFVGRSEKEDDIED</sequence>
<accession>A0A158E7H9</accession>
<proteinExistence type="predicted"/>
<name>A0A158E7H9_9BURK</name>